<feature type="region of interest" description="Disordered" evidence="1">
    <location>
        <begin position="1"/>
        <end position="20"/>
    </location>
</feature>
<feature type="region of interest" description="Disordered" evidence="1">
    <location>
        <begin position="130"/>
        <end position="157"/>
    </location>
</feature>
<proteinExistence type="predicted"/>
<dbReference type="Proteomes" id="UP000694865">
    <property type="component" value="Unplaced"/>
</dbReference>
<feature type="region of interest" description="Disordered" evidence="1">
    <location>
        <begin position="48"/>
        <end position="68"/>
    </location>
</feature>
<organism evidence="2 3">
    <name type="scientific">Saccoglossus kowalevskii</name>
    <name type="common">Acorn worm</name>
    <dbReference type="NCBI Taxonomy" id="10224"/>
    <lineage>
        <taxon>Eukaryota</taxon>
        <taxon>Metazoa</taxon>
        <taxon>Hemichordata</taxon>
        <taxon>Enteropneusta</taxon>
        <taxon>Harrimaniidae</taxon>
        <taxon>Saccoglossus</taxon>
    </lineage>
</organism>
<evidence type="ECO:0000313" key="2">
    <source>
        <dbReference type="Proteomes" id="UP000694865"/>
    </source>
</evidence>
<gene>
    <name evidence="3" type="primary">LOC102805819</name>
</gene>
<accession>A0ABM0LVT3</accession>
<feature type="compositionally biased region" description="Basic and acidic residues" evidence="1">
    <location>
        <begin position="469"/>
        <end position="491"/>
    </location>
</feature>
<reference evidence="3" key="1">
    <citation type="submission" date="2025-08" db="UniProtKB">
        <authorList>
            <consortium name="RefSeq"/>
        </authorList>
    </citation>
    <scope>IDENTIFICATION</scope>
    <source>
        <tissue evidence="3">Testes</tissue>
    </source>
</reference>
<feature type="compositionally biased region" description="Polar residues" evidence="1">
    <location>
        <begin position="440"/>
        <end position="453"/>
    </location>
</feature>
<feature type="region of interest" description="Disordered" evidence="1">
    <location>
        <begin position="311"/>
        <end position="500"/>
    </location>
</feature>
<sequence length="517" mass="59672">MSNIQESNLGVSPREDVNKNASIDELAGEFKNTMEDMDHYIDKLSDEVKTSKPIKHDADSPREGAETAMTSTIDDNIRAERQLQKSNELLNEVRPLLEIYPKKFEELKKLIHTIKIRHLADMSKQKRRYKEEMDRRVDEAKEQERESMKKEMEDLKNEAEKNKTKWINTTSKLKAESMRLERANDRISKAESETHGNKIGLTRSIELLKKEIQQNHRDLVSLEKERRKERARADKEAERARKLENKLDTFTRGKLHHRTITAEEKVNDVEHRYEILHWKFRSLVSVVNDLVRQGTPPCFTNVYSLQDFLDSGSDGRSSQLPEIPEPFRTKDTERSRPRRRRLKSPKPVKLPEIAGAEKTRKNTDSNSGGETDENNGESVIAEQSPKSPELNSPNESFRPGSRISAENSEDTPKEQPEETIRPNTSDDNSGKTEADDQNEPTESQVFLTETNSVAGERNKSDDSDDGNTQEEKRNSRKNTSKENLTKNKSASEDDMEKEEYEKELAALKRKRTLKKKK</sequence>
<keyword evidence="2" id="KW-1185">Reference proteome</keyword>
<feature type="compositionally biased region" description="Polar residues" evidence="1">
    <location>
        <begin position="1"/>
        <end position="10"/>
    </location>
</feature>
<dbReference type="RefSeq" id="XP_006811874.1">
    <property type="nucleotide sequence ID" value="XM_006811811.1"/>
</dbReference>
<name>A0ABM0LVT3_SACKO</name>
<protein>
    <submittedName>
        <fullName evidence="3">Myb-like protein X-like</fullName>
    </submittedName>
</protein>
<feature type="compositionally biased region" description="Basic and acidic residues" evidence="1">
    <location>
        <begin position="410"/>
        <end position="420"/>
    </location>
</feature>
<feature type="compositionally biased region" description="Polar residues" evidence="1">
    <location>
        <begin position="384"/>
        <end position="395"/>
    </location>
</feature>
<feature type="compositionally biased region" description="Basic residues" evidence="1">
    <location>
        <begin position="336"/>
        <end position="346"/>
    </location>
</feature>
<evidence type="ECO:0000256" key="1">
    <source>
        <dbReference type="SAM" id="MobiDB-lite"/>
    </source>
</evidence>
<feature type="compositionally biased region" description="Basic and acidic residues" evidence="1">
    <location>
        <begin position="325"/>
        <end position="335"/>
    </location>
</feature>
<dbReference type="GeneID" id="102805819"/>
<evidence type="ECO:0000313" key="3">
    <source>
        <dbReference type="RefSeq" id="XP_006811874.1"/>
    </source>
</evidence>
<feature type="compositionally biased region" description="Basic and acidic residues" evidence="1">
    <location>
        <begin position="48"/>
        <end position="65"/>
    </location>
</feature>